<dbReference type="EMBL" id="JASBNA010000001">
    <property type="protein sequence ID" value="KAK7696133.1"/>
    <property type="molecule type" value="Genomic_DNA"/>
</dbReference>
<evidence type="ECO:0000313" key="2">
    <source>
        <dbReference type="EMBL" id="KAK7696133.1"/>
    </source>
</evidence>
<feature type="region of interest" description="Disordered" evidence="1">
    <location>
        <begin position="311"/>
        <end position="338"/>
    </location>
</feature>
<feature type="region of interest" description="Disordered" evidence="1">
    <location>
        <begin position="618"/>
        <end position="685"/>
    </location>
</feature>
<accession>A0AAW0GRB4</accession>
<feature type="region of interest" description="Disordered" evidence="1">
    <location>
        <begin position="356"/>
        <end position="446"/>
    </location>
</feature>
<feature type="compositionally biased region" description="Polar residues" evidence="1">
    <location>
        <begin position="622"/>
        <end position="639"/>
    </location>
</feature>
<feature type="region of interest" description="Disordered" evidence="1">
    <location>
        <begin position="792"/>
        <end position="851"/>
    </location>
</feature>
<feature type="region of interest" description="Disordered" evidence="1">
    <location>
        <begin position="934"/>
        <end position="969"/>
    </location>
</feature>
<feature type="compositionally biased region" description="Basic and acidic residues" evidence="1">
    <location>
        <begin position="369"/>
        <end position="379"/>
    </location>
</feature>
<keyword evidence="3" id="KW-1185">Reference proteome</keyword>
<feature type="compositionally biased region" description="Polar residues" evidence="1">
    <location>
        <begin position="398"/>
        <end position="419"/>
    </location>
</feature>
<organism evidence="2 3">
    <name type="scientific">Cerrena zonata</name>
    <dbReference type="NCBI Taxonomy" id="2478898"/>
    <lineage>
        <taxon>Eukaryota</taxon>
        <taxon>Fungi</taxon>
        <taxon>Dikarya</taxon>
        <taxon>Basidiomycota</taxon>
        <taxon>Agaricomycotina</taxon>
        <taxon>Agaricomycetes</taxon>
        <taxon>Polyporales</taxon>
        <taxon>Cerrenaceae</taxon>
        <taxon>Cerrena</taxon>
    </lineage>
</organism>
<dbReference type="AlphaFoldDB" id="A0AAW0GRB4"/>
<name>A0AAW0GRB4_9APHY</name>
<sequence length="1028" mass="111928">MSLHSRPQTPDSPSSLRNATATIDDLTVALSDFSRAHSPEPSNISTCCCGRTDCETTKAWSAFKTKLESRLVLSAEVGQALLERHEAYVRRHELAPQGKDRSSSQTLSELRSIRTEEQVDARVAELVRENAVLEKRLSTALVNNEVAELSQQSALQELKQAKETISRLTTQNARLVGLDQRLNAAMQDKDDLRQERDSAVQRARLAETRLLSLKEKCGALQAQVSRLREDIDMQRIHRQELSEELLNEARERLQQLQQVQLGHEAVGEDEIMKVLESLVADNEALKHDYAEVQNILSETREDLRVLQDELEERRANDTVPSKHRHTESMTSTGSAPLSPTFNVGTAPTPSALHTVFLNSGGPSRGRRAASAERSPRRPFEPLTPETGRRSWSPDPFLTTETKNAFLSQPRSSYTPSQLSFEVDDASIRDNQPTSPEKPRGHKSLHMLTRSRGVQTDGTGSSNPLLAPSVFPRALTDLQSISTPRDGLSESSSITDGHSSVLSALIDRMSVLGNRLMQADALTLTNRLKRQHLVGADVGHLSRSTVNSVLQELIALRSQYRAFLEDEKVTTTCTRKDLRGLFKLFKDVFSELGQLRVTLNDVILDPTVASKIREMALHPSKADAQSSNVGNGDTAASGSSGWIAPLTKLLGLPGGSSNEEPTAPTRGLSPPARPSSRGRGRPPPRIVPKREAALSATSMTVNVEFSGAGVGRAVTSTRSADTADPLHASASTSQVSGQLRNAASRSVMNIFAGAPRPAANPADPWVVIPKPLRGPSRLTDLSGSATIGRSATRNLTVDGSSQLGNRGHPTGSKRLSRIVDAVIDRDPSQQSFSPTKITRDGSNEPTDEERDIVPDTLFERTLRPRGLSDSSIHTTFMTHGEHEESQRQPEPTTITRQSVLQALSRRVQSFRLASSSIAASVPAPSVSTVIASAISRPHTPQITPPNEEDKSTVTTHTTSPVPMPESRQRAISPGGGLFTSMNLSGWAATAATLEEDPGPSIAGLPQHFYAGSPRDERYGGSRWTREREL</sequence>
<feature type="compositionally biased region" description="Polar residues" evidence="1">
    <location>
        <begin position="792"/>
        <end position="803"/>
    </location>
</feature>
<comment type="caution">
    <text evidence="2">The sequence shown here is derived from an EMBL/GenBank/DDBJ whole genome shotgun (WGS) entry which is preliminary data.</text>
</comment>
<evidence type="ECO:0000256" key="1">
    <source>
        <dbReference type="SAM" id="MobiDB-lite"/>
    </source>
</evidence>
<feature type="region of interest" description="Disordered" evidence="1">
    <location>
        <begin position="996"/>
        <end position="1028"/>
    </location>
</feature>
<dbReference type="Proteomes" id="UP001385951">
    <property type="component" value="Unassembled WGS sequence"/>
</dbReference>
<feature type="region of interest" description="Disordered" evidence="1">
    <location>
        <begin position="715"/>
        <end position="736"/>
    </location>
</feature>
<proteinExistence type="predicted"/>
<protein>
    <submittedName>
        <fullName evidence="2">Uncharacterized protein</fullName>
    </submittedName>
</protein>
<evidence type="ECO:0000313" key="3">
    <source>
        <dbReference type="Proteomes" id="UP001385951"/>
    </source>
</evidence>
<reference evidence="2 3" key="1">
    <citation type="submission" date="2022-09" db="EMBL/GenBank/DDBJ databases">
        <authorList>
            <person name="Palmer J.M."/>
        </authorList>
    </citation>
    <scope>NUCLEOTIDE SEQUENCE [LARGE SCALE GENOMIC DNA]</scope>
    <source>
        <strain evidence="2 3">DSM 7382</strain>
    </source>
</reference>
<gene>
    <name evidence="2" type="ORF">QCA50_000781</name>
</gene>
<feature type="compositionally biased region" description="Low complexity" evidence="1">
    <location>
        <begin position="665"/>
        <end position="674"/>
    </location>
</feature>
<feature type="compositionally biased region" description="Polar residues" evidence="1">
    <location>
        <begin position="328"/>
        <end position="338"/>
    </location>
</feature>
<feature type="compositionally biased region" description="Basic and acidic residues" evidence="1">
    <location>
        <begin position="1012"/>
        <end position="1028"/>
    </location>
</feature>